<gene>
    <name evidence="1" type="ORF">NDU88_005718</name>
</gene>
<organism evidence="1 2">
    <name type="scientific">Pleurodeles waltl</name>
    <name type="common">Iberian ribbed newt</name>
    <dbReference type="NCBI Taxonomy" id="8319"/>
    <lineage>
        <taxon>Eukaryota</taxon>
        <taxon>Metazoa</taxon>
        <taxon>Chordata</taxon>
        <taxon>Craniata</taxon>
        <taxon>Vertebrata</taxon>
        <taxon>Euteleostomi</taxon>
        <taxon>Amphibia</taxon>
        <taxon>Batrachia</taxon>
        <taxon>Caudata</taxon>
        <taxon>Salamandroidea</taxon>
        <taxon>Salamandridae</taxon>
        <taxon>Pleurodelinae</taxon>
        <taxon>Pleurodeles</taxon>
    </lineage>
</organism>
<accession>A0AAV7LA67</accession>
<comment type="caution">
    <text evidence="1">The sequence shown here is derived from an EMBL/GenBank/DDBJ whole genome shotgun (WGS) entry which is preliminary data.</text>
</comment>
<reference evidence="1" key="1">
    <citation type="journal article" date="2022" name="bioRxiv">
        <title>Sequencing and chromosome-scale assembly of the giantPleurodeles waltlgenome.</title>
        <authorList>
            <person name="Brown T."/>
            <person name="Elewa A."/>
            <person name="Iarovenko S."/>
            <person name="Subramanian E."/>
            <person name="Araus A.J."/>
            <person name="Petzold A."/>
            <person name="Susuki M."/>
            <person name="Suzuki K.-i.T."/>
            <person name="Hayashi T."/>
            <person name="Toyoda A."/>
            <person name="Oliveira C."/>
            <person name="Osipova E."/>
            <person name="Leigh N.D."/>
            <person name="Simon A."/>
            <person name="Yun M.H."/>
        </authorList>
    </citation>
    <scope>NUCLEOTIDE SEQUENCE</scope>
    <source>
        <strain evidence="1">20211129_DDA</strain>
        <tissue evidence="1">Liver</tissue>
    </source>
</reference>
<dbReference type="AlphaFoldDB" id="A0AAV7LA67"/>
<dbReference type="EMBL" id="JANPWB010000016">
    <property type="protein sequence ID" value="KAJ1085588.1"/>
    <property type="molecule type" value="Genomic_DNA"/>
</dbReference>
<keyword evidence="2" id="KW-1185">Reference proteome</keyword>
<name>A0AAV7LA67_PLEWA</name>
<evidence type="ECO:0000313" key="2">
    <source>
        <dbReference type="Proteomes" id="UP001066276"/>
    </source>
</evidence>
<sequence>MLPPPGASGPRPRIGSARVLIPVPVLALEEESSRFPDLPRSSSSVAHPPVLPSALSIAITGSCLSLFEWVEPPFLWRHVCAASAGSKWRGVLPGLHPVYPEQRQHKTC</sequence>
<evidence type="ECO:0000313" key="1">
    <source>
        <dbReference type="EMBL" id="KAJ1085588.1"/>
    </source>
</evidence>
<proteinExistence type="predicted"/>
<dbReference type="Proteomes" id="UP001066276">
    <property type="component" value="Chromosome 12"/>
</dbReference>
<protein>
    <submittedName>
        <fullName evidence="1">Uncharacterized protein</fullName>
    </submittedName>
</protein>